<accession>A0A5C6D1U9</accession>
<dbReference type="Pfam" id="PF06738">
    <property type="entry name" value="ThrE"/>
    <property type="match status" value="1"/>
</dbReference>
<dbReference type="AlphaFoldDB" id="A0A5C6D1U9"/>
<comment type="caution">
    <text evidence="4">The sequence shown here is derived from an EMBL/GenBank/DDBJ whole genome shotgun (WGS) entry which is preliminary data.</text>
</comment>
<dbReference type="Proteomes" id="UP000318437">
    <property type="component" value="Unassembled WGS sequence"/>
</dbReference>
<feature type="transmembrane region" description="Helical" evidence="2">
    <location>
        <begin position="235"/>
        <end position="256"/>
    </location>
</feature>
<keyword evidence="2" id="KW-0472">Membrane</keyword>
<keyword evidence="2" id="KW-1133">Transmembrane helix</keyword>
<evidence type="ECO:0000313" key="4">
    <source>
        <dbReference type="EMBL" id="TWU29741.1"/>
    </source>
</evidence>
<reference evidence="4 5" key="1">
    <citation type="submission" date="2019-02" db="EMBL/GenBank/DDBJ databases">
        <title>Deep-cultivation of Planctomycetes and their phenomic and genomic characterization uncovers novel biology.</title>
        <authorList>
            <person name="Wiegand S."/>
            <person name="Jogler M."/>
            <person name="Boedeker C."/>
            <person name="Pinto D."/>
            <person name="Vollmers J."/>
            <person name="Rivas-Marin E."/>
            <person name="Kohn T."/>
            <person name="Peeters S.H."/>
            <person name="Heuer A."/>
            <person name="Rast P."/>
            <person name="Oberbeckmann S."/>
            <person name="Bunk B."/>
            <person name="Jeske O."/>
            <person name="Meyerdierks A."/>
            <person name="Storesund J.E."/>
            <person name="Kallscheuer N."/>
            <person name="Luecker S."/>
            <person name="Lage O.M."/>
            <person name="Pohl T."/>
            <person name="Merkel B.J."/>
            <person name="Hornburger P."/>
            <person name="Mueller R.-W."/>
            <person name="Bruemmer F."/>
            <person name="Labrenz M."/>
            <person name="Spormann A.M."/>
            <person name="Op Den Camp H."/>
            <person name="Overmann J."/>
            <person name="Amann R."/>
            <person name="Jetten M.S.M."/>
            <person name="Mascher T."/>
            <person name="Medema M.H."/>
            <person name="Devos D.P."/>
            <person name="Kaster A.-K."/>
            <person name="Ovreas L."/>
            <person name="Rohde M."/>
            <person name="Galperin M.Y."/>
            <person name="Jogler C."/>
        </authorList>
    </citation>
    <scope>NUCLEOTIDE SEQUENCE [LARGE SCALE GENOMIC DNA]</scope>
    <source>
        <strain evidence="4 5">Pla144</strain>
    </source>
</reference>
<name>A0A5C6D1U9_9BACT</name>
<dbReference type="InterPro" id="IPR010619">
    <property type="entry name" value="ThrE-like_N"/>
</dbReference>
<evidence type="ECO:0000256" key="2">
    <source>
        <dbReference type="SAM" id="Phobius"/>
    </source>
</evidence>
<evidence type="ECO:0000259" key="3">
    <source>
        <dbReference type="Pfam" id="PF06738"/>
    </source>
</evidence>
<feature type="transmembrane region" description="Helical" evidence="2">
    <location>
        <begin position="355"/>
        <end position="377"/>
    </location>
</feature>
<feature type="transmembrane region" description="Helical" evidence="2">
    <location>
        <begin position="203"/>
        <end position="223"/>
    </location>
</feature>
<feature type="transmembrane region" description="Helical" evidence="2">
    <location>
        <begin position="171"/>
        <end position="191"/>
    </location>
</feature>
<keyword evidence="5" id="KW-1185">Reference proteome</keyword>
<feature type="transmembrane region" description="Helical" evidence="2">
    <location>
        <begin position="276"/>
        <end position="295"/>
    </location>
</feature>
<comment type="similarity">
    <text evidence="1">Belongs to the ThrE exporter (TC 2.A.79) family.</text>
</comment>
<keyword evidence="2" id="KW-0812">Transmembrane</keyword>
<gene>
    <name evidence="4" type="ORF">Pla144_05200</name>
</gene>
<proteinExistence type="inferred from homology"/>
<feature type="transmembrane region" description="Helical" evidence="2">
    <location>
        <begin position="389"/>
        <end position="411"/>
    </location>
</feature>
<dbReference type="InterPro" id="IPR051361">
    <property type="entry name" value="ThrE/Ser_Exporter"/>
</dbReference>
<dbReference type="RefSeq" id="WP_146447724.1">
    <property type="nucleotide sequence ID" value="NZ_SJPS01000001.1"/>
</dbReference>
<dbReference type="PANTHER" id="PTHR31082">
    <property type="entry name" value="PHEROMONE-REGULATED MEMBRANE PROTEIN 10"/>
    <property type="match status" value="1"/>
</dbReference>
<dbReference type="PANTHER" id="PTHR31082:SF4">
    <property type="entry name" value="PHEROMONE-REGULATED MEMBRANE PROTEIN 10"/>
    <property type="match status" value="1"/>
</dbReference>
<feature type="transmembrane region" description="Helical" evidence="2">
    <location>
        <begin position="121"/>
        <end position="141"/>
    </location>
</feature>
<evidence type="ECO:0000313" key="5">
    <source>
        <dbReference type="Proteomes" id="UP000318437"/>
    </source>
</evidence>
<feature type="transmembrane region" description="Helical" evidence="2">
    <location>
        <begin position="326"/>
        <end position="343"/>
    </location>
</feature>
<sequence>MAKEKSSSVEVVPLLEFLSQLGQAYLACGEQTAIVEIILRGSATAYGVEKSKVIAFPTALFLSLHDGEKEHITLAEGPTKNLRLDQIAEVYKIGDAAERGEVDPDEGLKSLTTILKKPARFGVAGAVVGHIILSVGLAMVLTTTLPNLAAAALLGAIVGALKSFHRGQPVLSIPLPVVAAGVVSTLVFLAIKWEYKIDPLYVLIPPLVTFLPGARLTLGMVELAFGDMVSGSSRLITGFVQLLLLVIGLVAGAVIVGYTAADLVDAAKTTLEEQEFWWVGWLGVSVFGLGVYLHFSAPPGSLPWMLLVMLVAFATQYYTADLVGTTASGFFGMMVVTPLSYLIQFRFRGPPAMVTFLPSFWILVPGALSLVSVKTMLSDREAGIDGMVTALFAIVSIALGTLIGASLYKWVSDTLGWWQLQLGQVSQNLWQKSKRP</sequence>
<dbReference type="GO" id="GO:0022857">
    <property type="term" value="F:transmembrane transporter activity"/>
    <property type="evidence" value="ECO:0007669"/>
    <property type="project" value="InterPro"/>
</dbReference>
<protein>
    <recommendedName>
        <fullName evidence="3">Threonine/serine exporter-like N-terminal domain-containing protein</fullName>
    </recommendedName>
</protein>
<evidence type="ECO:0000256" key="1">
    <source>
        <dbReference type="ARBA" id="ARBA00034125"/>
    </source>
</evidence>
<dbReference type="EMBL" id="SJPS01000001">
    <property type="protein sequence ID" value="TWU29741.1"/>
    <property type="molecule type" value="Genomic_DNA"/>
</dbReference>
<organism evidence="4 5">
    <name type="scientific">Bythopirellula polymerisocia</name>
    <dbReference type="NCBI Taxonomy" id="2528003"/>
    <lineage>
        <taxon>Bacteria</taxon>
        <taxon>Pseudomonadati</taxon>
        <taxon>Planctomycetota</taxon>
        <taxon>Planctomycetia</taxon>
        <taxon>Pirellulales</taxon>
        <taxon>Lacipirellulaceae</taxon>
        <taxon>Bythopirellula</taxon>
    </lineage>
</organism>
<feature type="domain" description="Threonine/serine exporter-like N-terminal" evidence="3">
    <location>
        <begin position="17"/>
        <end position="255"/>
    </location>
</feature>
<dbReference type="OrthoDB" id="235893at2"/>